<dbReference type="PRINTS" id="PR00081">
    <property type="entry name" value="GDHRDH"/>
</dbReference>
<dbReference type="InterPro" id="IPR036291">
    <property type="entry name" value="NAD(P)-bd_dom_sf"/>
</dbReference>
<dbReference type="InterPro" id="IPR002347">
    <property type="entry name" value="SDR_fam"/>
</dbReference>
<reference evidence="6 7" key="1">
    <citation type="submission" date="2024-10" db="EMBL/GenBank/DDBJ databases">
        <title>Updated reference genomes for cyclostephanoid diatoms.</title>
        <authorList>
            <person name="Roberts W.R."/>
            <person name="Alverson A.J."/>
        </authorList>
    </citation>
    <scope>NUCLEOTIDE SEQUENCE [LARGE SCALE GENOMIC DNA]</scope>
    <source>
        <strain evidence="6 7">AJA228-03</strain>
    </source>
</reference>
<feature type="region of interest" description="Disordered" evidence="3">
    <location>
        <begin position="268"/>
        <end position="288"/>
    </location>
</feature>
<feature type="chain" id="PRO_5044842784" description="Ketoreductase (KR) domain-containing protein" evidence="4">
    <location>
        <begin position="37"/>
        <end position="441"/>
    </location>
</feature>
<proteinExistence type="inferred from homology"/>
<keyword evidence="4" id="KW-0732">Signal</keyword>
<dbReference type="Proteomes" id="UP001530377">
    <property type="component" value="Unassembled WGS sequence"/>
</dbReference>
<dbReference type="AlphaFoldDB" id="A0ABD3SSK2"/>
<evidence type="ECO:0000313" key="6">
    <source>
        <dbReference type="EMBL" id="KAL3827438.1"/>
    </source>
</evidence>
<dbReference type="PANTHER" id="PTHR24320">
    <property type="entry name" value="RETINOL DEHYDROGENASE"/>
    <property type="match status" value="1"/>
</dbReference>
<dbReference type="Pfam" id="PF08659">
    <property type="entry name" value="KR"/>
    <property type="match status" value="1"/>
</dbReference>
<feature type="domain" description="Ketoreductase (KR)" evidence="5">
    <location>
        <begin position="69"/>
        <end position="143"/>
    </location>
</feature>
<evidence type="ECO:0000256" key="3">
    <source>
        <dbReference type="SAM" id="MobiDB-lite"/>
    </source>
</evidence>
<evidence type="ECO:0000256" key="4">
    <source>
        <dbReference type="SAM" id="SignalP"/>
    </source>
</evidence>
<accession>A0ABD3SSK2</accession>
<feature type="region of interest" description="Disordered" evidence="3">
    <location>
        <begin position="147"/>
        <end position="188"/>
    </location>
</feature>
<evidence type="ECO:0000313" key="7">
    <source>
        <dbReference type="Proteomes" id="UP001530377"/>
    </source>
</evidence>
<dbReference type="Gene3D" id="3.40.50.720">
    <property type="entry name" value="NAD(P)-binding Rossmann-like Domain"/>
    <property type="match status" value="1"/>
</dbReference>
<feature type="signal peptide" evidence="4">
    <location>
        <begin position="1"/>
        <end position="36"/>
    </location>
</feature>
<sequence>MGGGRAAHPPCLVSLVSALLLLLLLLLAPMPLLVVGDSPLAAAIVASSSSTTITAATTTTASQRRRPRTFLITGSTDGIGRHTSRRLAADGHALIVHGRADPTSDAAVTSLLRDLVDLGASRVAYLRADLGDLDQVAGLASDVVSTLRSWQTPPPPGEEEEEEEDDDDDRGVTIPASGGVSSGPPMKTPSLDCLINNAGVFDPIPRISARGYDATMTINVLAPFVLTRLLLPCLVRGNEPRIITTSSVSQSRTMPNLNSLFARRIFDNERREENDDGGKTRDDDRRYDFEPLSPYSAHSLYSHSKLGNLLFTVQLARVLSNYDPRGEEGVPTSRSSTSSSHLLNNLRRIQCLTMDPGTVNTKMLLAGWGPCGISINDANNTYKLATMDEYAYGAKGARSGSYHFGWGMSQDANDDGKLVDFWNKMTECTGVRYDDLSRDCL</sequence>
<evidence type="ECO:0000256" key="2">
    <source>
        <dbReference type="ARBA" id="ARBA00023002"/>
    </source>
</evidence>
<evidence type="ECO:0000256" key="1">
    <source>
        <dbReference type="ARBA" id="ARBA00006484"/>
    </source>
</evidence>
<evidence type="ECO:0000259" key="5">
    <source>
        <dbReference type="Pfam" id="PF08659"/>
    </source>
</evidence>
<protein>
    <recommendedName>
        <fullName evidence="5">Ketoreductase (KR) domain-containing protein</fullName>
    </recommendedName>
</protein>
<comment type="similarity">
    <text evidence="1">Belongs to the short-chain dehydrogenases/reductases (SDR) family.</text>
</comment>
<gene>
    <name evidence="6" type="ORF">ACHAXA_003172</name>
</gene>
<dbReference type="PANTHER" id="PTHR24320:SF148">
    <property type="entry name" value="NAD(P)-BINDING ROSSMANN-FOLD SUPERFAMILY PROTEIN"/>
    <property type="match status" value="1"/>
</dbReference>
<keyword evidence="7" id="KW-1185">Reference proteome</keyword>
<dbReference type="InterPro" id="IPR013968">
    <property type="entry name" value="PKS_KR"/>
</dbReference>
<name>A0ABD3SSK2_9STRA</name>
<keyword evidence="2" id="KW-0560">Oxidoreductase</keyword>
<organism evidence="6 7">
    <name type="scientific">Cyclostephanos tholiformis</name>
    <dbReference type="NCBI Taxonomy" id="382380"/>
    <lineage>
        <taxon>Eukaryota</taxon>
        <taxon>Sar</taxon>
        <taxon>Stramenopiles</taxon>
        <taxon>Ochrophyta</taxon>
        <taxon>Bacillariophyta</taxon>
        <taxon>Coscinodiscophyceae</taxon>
        <taxon>Thalassiosirophycidae</taxon>
        <taxon>Stephanodiscales</taxon>
        <taxon>Stephanodiscaceae</taxon>
        <taxon>Cyclostephanos</taxon>
    </lineage>
</organism>
<comment type="caution">
    <text evidence="6">The sequence shown here is derived from an EMBL/GenBank/DDBJ whole genome shotgun (WGS) entry which is preliminary data.</text>
</comment>
<dbReference type="SUPFAM" id="SSF51735">
    <property type="entry name" value="NAD(P)-binding Rossmann-fold domains"/>
    <property type="match status" value="1"/>
</dbReference>
<dbReference type="Pfam" id="PF00106">
    <property type="entry name" value="adh_short"/>
    <property type="match status" value="1"/>
</dbReference>
<feature type="compositionally biased region" description="Acidic residues" evidence="3">
    <location>
        <begin position="157"/>
        <end position="169"/>
    </location>
</feature>
<dbReference type="EMBL" id="JALLPB020000004">
    <property type="protein sequence ID" value="KAL3827438.1"/>
    <property type="molecule type" value="Genomic_DNA"/>
</dbReference>
<dbReference type="GO" id="GO:0016491">
    <property type="term" value="F:oxidoreductase activity"/>
    <property type="evidence" value="ECO:0007669"/>
    <property type="project" value="UniProtKB-KW"/>
</dbReference>